<dbReference type="GO" id="GO:0016746">
    <property type="term" value="F:acyltransferase activity"/>
    <property type="evidence" value="ECO:0007669"/>
    <property type="project" value="UniProtKB-KW"/>
</dbReference>
<protein>
    <submittedName>
        <fullName evidence="4">Acyltransferase ChoActase/COT/CPT family</fullName>
    </submittedName>
    <submittedName>
        <fullName evidence="3">Choline/Carnitine o-acyltransferase</fullName>
    </submittedName>
</protein>
<proteinExistence type="predicted"/>
<dbReference type="Pfam" id="PF00755">
    <property type="entry name" value="Carn_acyltransf"/>
    <property type="match status" value="1"/>
</dbReference>
<dbReference type="InterPro" id="IPR042231">
    <property type="entry name" value="Cho/carn_acyl_trans_2"/>
</dbReference>
<dbReference type="InterPro" id="IPR000542">
    <property type="entry name" value="Carn_acyl_trans"/>
</dbReference>
<name>H1XWF9_CALAY</name>
<feature type="domain" description="Choline/carnitine acyltransferase" evidence="2">
    <location>
        <begin position="79"/>
        <end position="461"/>
    </location>
</feature>
<dbReference type="EMBL" id="CP018099">
    <property type="protein sequence ID" value="APF20770.1"/>
    <property type="molecule type" value="Genomic_DNA"/>
</dbReference>
<reference evidence="3 6" key="2">
    <citation type="submission" date="2016-11" db="EMBL/GenBank/DDBJ databases">
        <title>Genomic analysis of Caldithrix abyssi and proposal of a novel bacterial phylum Caldithrichaeota.</title>
        <authorList>
            <person name="Kublanov I."/>
            <person name="Sigalova O."/>
            <person name="Gavrilov S."/>
            <person name="Lebedinsky A."/>
            <person name="Ivanova N."/>
            <person name="Daum C."/>
            <person name="Reddy T."/>
            <person name="Klenk H.P."/>
            <person name="Goker M."/>
            <person name="Reva O."/>
            <person name="Miroshnichenko M."/>
            <person name="Kyprides N."/>
            <person name="Woyke T."/>
            <person name="Gelfand M."/>
        </authorList>
    </citation>
    <scope>NUCLEOTIDE SEQUENCE [LARGE SCALE GENOMIC DNA]</scope>
    <source>
        <strain evidence="3 6">LF13</strain>
    </source>
</reference>
<dbReference type="PANTHER" id="PTHR22589">
    <property type="entry name" value="CARNITINE O-ACYLTRANSFERASE"/>
    <property type="match status" value="1"/>
</dbReference>
<dbReference type="Proteomes" id="UP000004671">
    <property type="component" value="Chromosome"/>
</dbReference>
<keyword evidence="4" id="KW-0808">Transferase</keyword>
<dbReference type="InParanoid" id="H1XWF9"/>
<evidence type="ECO:0000259" key="2">
    <source>
        <dbReference type="Pfam" id="PF00755"/>
    </source>
</evidence>
<dbReference type="Gene3D" id="3.30.559.70">
    <property type="entry name" value="Choline/Carnitine o-acyltransferase, domain 2"/>
    <property type="match status" value="1"/>
</dbReference>
<dbReference type="HOGENOM" id="CLU_462089_0_0_0"/>
<reference evidence="4 5" key="1">
    <citation type="submission" date="2011-09" db="EMBL/GenBank/DDBJ databases">
        <title>The permanent draft genome of Caldithrix abyssi DSM 13497.</title>
        <authorList>
            <consortium name="US DOE Joint Genome Institute (JGI-PGF)"/>
            <person name="Lucas S."/>
            <person name="Han J."/>
            <person name="Lapidus A."/>
            <person name="Bruce D."/>
            <person name="Goodwin L."/>
            <person name="Pitluck S."/>
            <person name="Peters L."/>
            <person name="Kyrpides N."/>
            <person name="Mavromatis K."/>
            <person name="Ivanova N."/>
            <person name="Mikhailova N."/>
            <person name="Chertkov O."/>
            <person name="Detter J.C."/>
            <person name="Tapia R."/>
            <person name="Han C."/>
            <person name="Land M."/>
            <person name="Hauser L."/>
            <person name="Markowitz V."/>
            <person name="Cheng J.-F."/>
            <person name="Hugenholtz P."/>
            <person name="Woyke T."/>
            <person name="Wu D."/>
            <person name="Spring S."/>
            <person name="Brambilla E."/>
            <person name="Klenk H.-P."/>
            <person name="Eisen J.A."/>
        </authorList>
    </citation>
    <scope>NUCLEOTIDE SEQUENCE [LARGE SCALE GENOMIC DNA]</scope>
    <source>
        <strain evidence="4 5">DSM 13497</strain>
    </source>
</reference>
<dbReference type="KEGG" id="caby:Cabys_4025"/>
<keyword evidence="1 4" id="KW-0012">Acyltransferase</keyword>
<keyword evidence="5" id="KW-1185">Reference proteome</keyword>
<evidence type="ECO:0000313" key="5">
    <source>
        <dbReference type="Proteomes" id="UP000004671"/>
    </source>
</evidence>
<dbReference type="STRING" id="880073.Cabys_4025"/>
<evidence type="ECO:0000313" key="4">
    <source>
        <dbReference type="EMBL" id="EHO40741.1"/>
    </source>
</evidence>
<evidence type="ECO:0000313" key="6">
    <source>
        <dbReference type="Proteomes" id="UP000183868"/>
    </source>
</evidence>
<dbReference type="PaxDb" id="880073-Calab_1113"/>
<sequence>MASSKRSQLIYERHADYEIPPLIPLLPIEELYHLEELKLRSNAATRTFIKFVFQLSGLTRFYIRLQKNLEQILQSTNMRGRALYLPVVSATLALADDPQKNSLLERSASLIRACRSFYSDIRSGKLEQDRWKGKPLEMGQYPNFFAANVVVDGKRIELFKSPHDHQILVMIKNHAYLIDIEDWKDAQFDFKFQKTLQRIAEQCATSGEPVGLLSAPASLTQIKIFKELRKNCENLQNLERLQHVFVTLCLEPDLHPRTTEEAYRLAHSANFSNRWWHSSLQIVVFGNGKSCLIGNFSAYLDGNVMMRGTAEIQKRARQIQVQILPPSFDQSFPLKKLSWRVPKKLYQLAQKDLQRIKDRNQQSVFELKAAGSAFFKEKKISAIPVFVIALHATIKQFTGRHPNIHQFVSLSHYRCMDLTTVNVSTAQVKAFVEQFNNRQHFSPALYAKLMDAVRSQKEIIARRRQYLSFADILTLFFLNASPIKRSGARVLILFALRLLKSLHLLTLEKREVLISHPALHPEVPLVGRPGIRLPYVKYLGLHYQIWPEKIVITYMPAIHWSVSNEIFTQKLEANLRRLKELIASATQFSS</sequence>
<organism evidence="4 5">
    <name type="scientific">Caldithrix abyssi DSM 13497</name>
    <dbReference type="NCBI Taxonomy" id="880073"/>
    <lineage>
        <taxon>Bacteria</taxon>
        <taxon>Pseudomonadati</taxon>
        <taxon>Calditrichota</taxon>
        <taxon>Calditrichia</taxon>
        <taxon>Calditrichales</taxon>
        <taxon>Calditrichaceae</taxon>
        <taxon>Caldithrix</taxon>
    </lineage>
</organism>
<dbReference type="EMBL" id="CM001402">
    <property type="protein sequence ID" value="EHO40741.1"/>
    <property type="molecule type" value="Genomic_DNA"/>
</dbReference>
<accession>H1XWF9</accession>
<dbReference type="OrthoDB" id="1456at2"/>
<dbReference type="SUPFAM" id="SSF52777">
    <property type="entry name" value="CoA-dependent acyltransferases"/>
    <property type="match status" value="1"/>
</dbReference>
<dbReference type="AlphaFoldDB" id="H1XWF9"/>
<dbReference type="InterPro" id="IPR039551">
    <property type="entry name" value="Cho/carn_acyl_trans"/>
</dbReference>
<gene>
    <name evidence="3" type="ORF">Cabys_4025</name>
    <name evidence="4" type="ORF">Calab_1113</name>
</gene>
<evidence type="ECO:0000256" key="1">
    <source>
        <dbReference type="ARBA" id="ARBA00023315"/>
    </source>
</evidence>
<dbReference type="RefSeq" id="WP_006927767.1">
    <property type="nucleotide sequence ID" value="NZ_CM001402.1"/>
</dbReference>
<evidence type="ECO:0000313" key="3">
    <source>
        <dbReference type="EMBL" id="APF20770.1"/>
    </source>
</evidence>
<dbReference type="Proteomes" id="UP000183868">
    <property type="component" value="Chromosome"/>
</dbReference>